<keyword evidence="6 7" id="KW-0320">Glycogen biosynthesis</keyword>
<dbReference type="GO" id="GO:0009011">
    <property type="term" value="F:alpha-1,4-glucan glucosyltransferase (ADP-glucose donor) activity"/>
    <property type="evidence" value="ECO:0007669"/>
    <property type="project" value="UniProtKB-UniRule"/>
</dbReference>
<dbReference type="GO" id="GO:0004373">
    <property type="term" value="F:alpha-1,4-glucan glucosyltransferase (UDP-glucose donor) activity"/>
    <property type="evidence" value="ECO:0007669"/>
    <property type="project" value="InterPro"/>
</dbReference>
<name>A0A9D1LT69_9FIRM</name>
<comment type="catalytic activity">
    <reaction evidence="1 7">
        <text>[(1-&gt;4)-alpha-D-glucosyl](n) + ADP-alpha-D-glucose = [(1-&gt;4)-alpha-D-glucosyl](n+1) + ADP + H(+)</text>
        <dbReference type="Rhea" id="RHEA:18189"/>
        <dbReference type="Rhea" id="RHEA-COMP:9584"/>
        <dbReference type="Rhea" id="RHEA-COMP:9587"/>
        <dbReference type="ChEBI" id="CHEBI:15378"/>
        <dbReference type="ChEBI" id="CHEBI:15444"/>
        <dbReference type="ChEBI" id="CHEBI:57498"/>
        <dbReference type="ChEBI" id="CHEBI:456216"/>
        <dbReference type="EC" id="2.4.1.21"/>
    </reaction>
</comment>
<proteinExistence type="inferred from homology"/>
<dbReference type="Pfam" id="PF00534">
    <property type="entry name" value="Glycos_transf_1"/>
    <property type="match status" value="1"/>
</dbReference>
<evidence type="ECO:0000256" key="6">
    <source>
        <dbReference type="ARBA" id="ARBA00023056"/>
    </source>
</evidence>
<dbReference type="EC" id="2.4.1.21" evidence="7"/>
<evidence type="ECO:0000259" key="9">
    <source>
        <dbReference type="Pfam" id="PF00534"/>
    </source>
</evidence>
<comment type="function">
    <text evidence="2 7">Synthesizes alpha-1,4-glucan chains using ADP-glucose.</text>
</comment>
<organism evidence="11 12">
    <name type="scientific">Candidatus Fimadaptatus faecigallinarum</name>
    <dbReference type="NCBI Taxonomy" id="2840814"/>
    <lineage>
        <taxon>Bacteria</taxon>
        <taxon>Bacillati</taxon>
        <taxon>Bacillota</taxon>
        <taxon>Clostridia</taxon>
        <taxon>Eubacteriales</taxon>
        <taxon>Candidatus Fimadaptatus</taxon>
    </lineage>
</organism>
<protein>
    <recommendedName>
        <fullName evidence="7">Glycogen synthase</fullName>
        <ecNumber evidence="7">2.4.1.21</ecNumber>
    </recommendedName>
    <alternativeName>
        <fullName evidence="7">Starch [bacterial glycogen] synthase</fullName>
    </alternativeName>
</protein>
<evidence type="ECO:0000256" key="4">
    <source>
        <dbReference type="ARBA" id="ARBA00022676"/>
    </source>
</evidence>
<dbReference type="CDD" id="cd03791">
    <property type="entry name" value="GT5_Glycogen_synthase_DULL1-like"/>
    <property type="match status" value="1"/>
</dbReference>
<dbReference type="EMBL" id="DVNK01000058">
    <property type="protein sequence ID" value="HIU47529.1"/>
    <property type="molecule type" value="Genomic_DNA"/>
</dbReference>
<dbReference type="PANTHER" id="PTHR45825">
    <property type="entry name" value="GRANULE-BOUND STARCH SYNTHASE 1, CHLOROPLASTIC/AMYLOPLASTIC"/>
    <property type="match status" value="1"/>
</dbReference>
<evidence type="ECO:0000259" key="10">
    <source>
        <dbReference type="Pfam" id="PF08323"/>
    </source>
</evidence>
<dbReference type="NCBIfam" id="TIGR02095">
    <property type="entry name" value="glgA"/>
    <property type="match status" value="1"/>
</dbReference>
<reference evidence="11" key="2">
    <citation type="journal article" date="2021" name="PeerJ">
        <title>Extensive microbial diversity within the chicken gut microbiome revealed by metagenomics and culture.</title>
        <authorList>
            <person name="Gilroy R."/>
            <person name="Ravi A."/>
            <person name="Getino M."/>
            <person name="Pursley I."/>
            <person name="Horton D.L."/>
            <person name="Alikhan N.F."/>
            <person name="Baker D."/>
            <person name="Gharbi K."/>
            <person name="Hall N."/>
            <person name="Watson M."/>
            <person name="Adriaenssens E.M."/>
            <person name="Foster-Nyarko E."/>
            <person name="Jarju S."/>
            <person name="Secka A."/>
            <person name="Antonio M."/>
            <person name="Oren A."/>
            <person name="Chaudhuri R.R."/>
            <person name="La Ragione R."/>
            <person name="Hildebrand F."/>
            <person name="Pallen M.J."/>
        </authorList>
    </citation>
    <scope>NUCLEOTIDE SEQUENCE</scope>
    <source>
        <strain evidence="11">ChiSxjej2B14-8506</strain>
    </source>
</reference>
<dbReference type="HAMAP" id="MF_00484">
    <property type="entry name" value="Glycogen_synth"/>
    <property type="match status" value="1"/>
</dbReference>
<dbReference type="SUPFAM" id="SSF53756">
    <property type="entry name" value="UDP-Glycosyltransferase/glycogen phosphorylase"/>
    <property type="match status" value="1"/>
</dbReference>
<accession>A0A9D1LT69</accession>
<dbReference type="PANTHER" id="PTHR45825:SF11">
    <property type="entry name" value="ALPHA AMYLASE DOMAIN-CONTAINING PROTEIN"/>
    <property type="match status" value="1"/>
</dbReference>
<comment type="caution">
    <text evidence="11">The sequence shown here is derived from an EMBL/GenBank/DDBJ whole genome shotgun (WGS) entry which is preliminary data.</text>
</comment>
<dbReference type="InterPro" id="IPR011835">
    <property type="entry name" value="GS/SS"/>
</dbReference>
<feature type="domain" description="Glycosyl transferase family 1" evidence="9">
    <location>
        <begin position="292"/>
        <end position="441"/>
    </location>
</feature>
<dbReference type="GO" id="GO:0005978">
    <property type="term" value="P:glycogen biosynthetic process"/>
    <property type="evidence" value="ECO:0007669"/>
    <property type="project" value="UniProtKB-UniRule"/>
</dbReference>
<comment type="pathway">
    <text evidence="7">Glycan biosynthesis; glycogen biosynthesis.</text>
</comment>
<evidence type="ECO:0000256" key="7">
    <source>
        <dbReference type="HAMAP-Rule" id="MF_00484"/>
    </source>
</evidence>
<evidence type="ECO:0000256" key="8">
    <source>
        <dbReference type="SAM" id="MobiDB-lite"/>
    </source>
</evidence>
<dbReference type="AlphaFoldDB" id="A0A9D1LT69"/>
<dbReference type="InterPro" id="IPR001296">
    <property type="entry name" value="Glyco_trans_1"/>
</dbReference>
<dbReference type="Gene3D" id="3.40.50.2000">
    <property type="entry name" value="Glycogen Phosphorylase B"/>
    <property type="match status" value="2"/>
</dbReference>
<feature type="binding site" evidence="7">
    <location>
        <position position="15"/>
    </location>
    <ligand>
        <name>ADP-alpha-D-glucose</name>
        <dbReference type="ChEBI" id="CHEBI:57498"/>
    </ligand>
</feature>
<evidence type="ECO:0000313" key="11">
    <source>
        <dbReference type="EMBL" id="HIU47529.1"/>
    </source>
</evidence>
<evidence type="ECO:0000256" key="5">
    <source>
        <dbReference type="ARBA" id="ARBA00022679"/>
    </source>
</evidence>
<feature type="domain" description="Starch synthase catalytic" evidence="10">
    <location>
        <begin position="2"/>
        <end position="237"/>
    </location>
</feature>
<dbReference type="Pfam" id="PF08323">
    <property type="entry name" value="Glyco_transf_5"/>
    <property type="match status" value="1"/>
</dbReference>
<evidence type="ECO:0000256" key="3">
    <source>
        <dbReference type="ARBA" id="ARBA00010281"/>
    </source>
</evidence>
<gene>
    <name evidence="7 11" type="primary">glgA</name>
    <name evidence="11" type="ORF">IAC59_09795</name>
</gene>
<comment type="similarity">
    <text evidence="3 7">Belongs to the glycosyltransferase 1 family. Bacterial/plant glycogen synthase subfamily.</text>
</comment>
<evidence type="ECO:0000256" key="1">
    <source>
        <dbReference type="ARBA" id="ARBA00001478"/>
    </source>
</evidence>
<feature type="region of interest" description="Disordered" evidence="8">
    <location>
        <begin position="487"/>
        <end position="534"/>
    </location>
</feature>
<evidence type="ECO:0000256" key="2">
    <source>
        <dbReference type="ARBA" id="ARBA00002764"/>
    </source>
</evidence>
<evidence type="ECO:0000313" key="12">
    <source>
        <dbReference type="Proteomes" id="UP000824123"/>
    </source>
</evidence>
<dbReference type="Proteomes" id="UP000824123">
    <property type="component" value="Unassembled WGS sequence"/>
</dbReference>
<keyword evidence="5 7" id="KW-0808">Transferase</keyword>
<sequence length="534" mass="60082">MKVLFAASECVPFVKTGGLADVVGALPKEILKNGVDVRVILPLYREIPKSWRDKMTHKLYFYVNLGWRRQYCGIEELVYEGITFYFVDNEYYFGRPYVYGLGGDEGERFAYFDRAVLEALPHIGFKPDVLHCHDWQTGMIPVLLRSQYQTLDFYRGIKTLFTVHNLQYQGVFSIDYIEDLLSLGSWAYTSDNIEFYGGASFMKGGLKFSDYISTVSPTYALEIQSSYYGERLDGLLRSRGNKLVGILNGIDTVEYDPATDPLIYANYSLRAPAKKKENKSALQEELGLHVDPNAPLIGMVGRLSSQKGLELVECVLPELMATGAQFAVLGKGDDKYVDLFNWAQWKYPGQLAARIEMSHPLAHKIYAGADMFLMPSMFEPCGLSQMISLRYGTIPIVRETGGLRDTVQPYNEFTGEGNGFTFANYNAHDMLHVVQMAIKMYSDNKKVWNMLIRRAMKGSYGWDHSAKDYIRLYELLVNGDGSAEPGLVLKEETAATPAPKARRPRKTAPKDEAATETAPETKTADDDSLGMAEE</sequence>
<reference evidence="11" key="1">
    <citation type="submission" date="2020-10" db="EMBL/GenBank/DDBJ databases">
        <authorList>
            <person name="Gilroy R."/>
        </authorList>
    </citation>
    <scope>NUCLEOTIDE SEQUENCE</scope>
    <source>
        <strain evidence="11">ChiSxjej2B14-8506</strain>
    </source>
</reference>
<keyword evidence="4 7" id="KW-0328">Glycosyltransferase</keyword>
<dbReference type="InterPro" id="IPR013534">
    <property type="entry name" value="Starch_synth_cat_dom"/>
</dbReference>
<dbReference type="NCBIfam" id="NF001898">
    <property type="entry name" value="PRK00654.1-1"/>
    <property type="match status" value="1"/>
</dbReference>